<proteinExistence type="evidence at transcript level"/>
<dbReference type="PANTHER" id="PTHR31225">
    <property type="entry name" value="OS04G0344100 PROTEIN-RELATED"/>
    <property type="match status" value="1"/>
</dbReference>
<reference evidence="7" key="1">
    <citation type="journal article" date="2021" name="J. Exp. Bot.">
        <title>Transcriptional upregulation of host-specific terpene metabolism in aphid-induced galls of Pistacia palaestina.</title>
        <authorList>
            <person name="Davidovich-Rikanati R."/>
            <person name="Bar E."/>
            <person name="Hivert G."/>
            <person name="Huang X.Q."/>
            <person name="Hoppen-Tonial C."/>
            <person name="Khankin V."/>
            <person name="Rand K."/>
            <person name="Abofreih A."/>
            <person name="Muhlemann J.K."/>
            <person name="Marchese J.A."/>
            <person name="Shotland Y."/>
            <person name="Dudareva N."/>
            <person name="Inbar M."/>
            <person name="Lewinsohn E."/>
        </authorList>
    </citation>
    <scope>NUCLEOTIDE SEQUENCE</scope>
</reference>
<evidence type="ECO:0000256" key="2">
    <source>
        <dbReference type="ARBA" id="ARBA00022723"/>
    </source>
</evidence>
<feature type="domain" description="Terpene synthase metal-binding" evidence="6">
    <location>
        <begin position="297"/>
        <end position="536"/>
    </location>
</feature>
<dbReference type="GO" id="GO:0010333">
    <property type="term" value="F:terpene synthase activity"/>
    <property type="evidence" value="ECO:0007669"/>
    <property type="project" value="InterPro"/>
</dbReference>
<dbReference type="SUPFAM" id="SSF48239">
    <property type="entry name" value="Terpenoid cyclases/Protein prenyltransferases"/>
    <property type="match status" value="1"/>
</dbReference>
<accession>A0A8F2ZGJ4</accession>
<protein>
    <submittedName>
        <fullName evidence="7">(-)-alpha-terpineol synthase-like isoform X1</fullName>
    </submittedName>
</protein>
<name>A0A8F2ZGJ4_9ROSI</name>
<sequence>MALYCQVTSAPSLTFKRLPPLNSSLVGSSSNIVTRASRSVLKCIAATKMSDETIVRRSANYPPSIWSHDYVQSLTNKYVGEPFTKHVEELKEEVKLMLNSVDPLRQLELIDDLERLGVSYHFQDEIKRILSKIHNNNSSYYKQRKESLHAVALEFRLLRQHGYDIPTEIFDNFRDEKGNFKPCLKDDCRGILSMYEAAFLLKEGENAIFDDVRNFTISYLKEYVKENKDQYLSTIVSHELELPRYWRMIRLEARWFIDVYETRPNMSSIVLDLAKLDFNMVQATHQEDMKSASRKWKKMDLGDQFSSFARDSWMVSFFWAAGMIFEPQYGYFRRMTGLVYALITIMDDVYDVYGTVDELELLTDAVDRWDVNKIDQLPHYMKIFFLALYNFVNEMGFDAVKEHAVDIIPYLKKSWADLCKAYLLEAKWYKNGYTPTLKEYMANAWISIGAPLVLINSYFSSTNPLPKEPMKYLEEYGDIIKWSSIILRLANDMGTSSYEIARGDTPKSINCYMHETGASEEEAREHIQKMIAATWMKMNRDRLGNPYFPETFVTAAMNLGRTAQCVYQYGDGHAIEESFKDRIMSLFFYPIPLMNGDGYKK</sequence>
<dbReference type="InterPro" id="IPR008949">
    <property type="entry name" value="Isoprenoid_synthase_dom_sf"/>
</dbReference>
<dbReference type="FunFam" id="1.50.10.130:FF:000001">
    <property type="entry name" value="Isoprene synthase, chloroplastic"/>
    <property type="match status" value="1"/>
</dbReference>
<evidence type="ECO:0000256" key="3">
    <source>
        <dbReference type="ARBA" id="ARBA00022842"/>
    </source>
</evidence>
<dbReference type="GO" id="GO:0016102">
    <property type="term" value="P:diterpenoid biosynthetic process"/>
    <property type="evidence" value="ECO:0007669"/>
    <property type="project" value="InterPro"/>
</dbReference>
<dbReference type="InterPro" id="IPR044814">
    <property type="entry name" value="Terpene_cyclase_plant_C1"/>
</dbReference>
<dbReference type="InterPro" id="IPR050148">
    <property type="entry name" value="Terpene_synthase-like"/>
</dbReference>
<evidence type="ECO:0000259" key="6">
    <source>
        <dbReference type="Pfam" id="PF03936"/>
    </source>
</evidence>
<dbReference type="SFLD" id="SFLDG01019">
    <property type="entry name" value="Terpene_Cyclase_Like_1_C_Termi"/>
    <property type="match status" value="1"/>
</dbReference>
<evidence type="ECO:0000256" key="4">
    <source>
        <dbReference type="ARBA" id="ARBA00023239"/>
    </source>
</evidence>
<keyword evidence="3" id="KW-0460">Magnesium</keyword>
<evidence type="ECO:0000259" key="5">
    <source>
        <dbReference type="Pfam" id="PF01397"/>
    </source>
</evidence>
<comment type="cofactor">
    <cofactor evidence="1">
        <name>Mg(2+)</name>
        <dbReference type="ChEBI" id="CHEBI:18420"/>
    </cofactor>
</comment>
<dbReference type="Gene3D" id="1.10.600.10">
    <property type="entry name" value="Farnesyl Diphosphate Synthase"/>
    <property type="match status" value="1"/>
</dbReference>
<dbReference type="PANTHER" id="PTHR31225:SF9">
    <property type="entry name" value="TERPENE SYNTHASE 10"/>
    <property type="match status" value="1"/>
</dbReference>
<dbReference type="InterPro" id="IPR036965">
    <property type="entry name" value="Terpene_synth_N_sf"/>
</dbReference>
<dbReference type="SFLD" id="SFLDS00005">
    <property type="entry name" value="Isoprenoid_Synthase_Type_I"/>
    <property type="match status" value="1"/>
</dbReference>
<evidence type="ECO:0000313" key="7">
    <source>
        <dbReference type="EMBL" id="QWY12654.1"/>
    </source>
</evidence>
<dbReference type="InterPro" id="IPR034741">
    <property type="entry name" value="Terpene_cyclase-like_1_C"/>
</dbReference>
<dbReference type="FunFam" id="1.10.600.10:FF:000007">
    <property type="entry name" value="Isoprene synthase, chloroplastic"/>
    <property type="match status" value="1"/>
</dbReference>
<dbReference type="InterPro" id="IPR008930">
    <property type="entry name" value="Terpenoid_cyclase/PrenylTrfase"/>
</dbReference>
<dbReference type="Pfam" id="PF01397">
    <property type="entry name" value="Terpene_synth"/>
    <property type="match status" value="1"/>
</dbReference>
<evidence type="ECO:0000256" key="1">
    <source>
        <dbReference type="ARBA" id="ARBA00001946"/>
    </source>
</evidence>
<dbReference type="InterPro" id="IPR001906">
    <property type="entry name" value="Terpene_synth_N"/>
</dbReference>
<organism evidence="7">
    <name type="scientific">Pistacia terebinthus subsp. palaestina</name>
    <dbReference type="NCBI Taxonomy" id="434239"/>
    <lineage>
        <taxon>Eukaryota</taxon>
        <taxon>Viridiplantae</taxon>
        <taxon>Streptophyta</taxon>
        <taxon>Embryophyta</taxon>
        <taxon>Tracheophyta</taxon>
        <taxon>Spermatophyta</taxon>
        <taxon>Magnoliopsida</taxon>
        <taxon>eudicotyledons</taxon>
        <taxon>Gunneridae</taxon>
        <taxon>Pentapetalae</taxon>
        <taxon>rosids</taxon>
        <taxon>malvids</taxon>
        <taxon>Sapindales</taxon>
        <taxon>Anacardiaceae</taxon>
        <taxon>Pistacia</taxon>
    </lineage>
</organism>
<dbReference type="CDD" id="cd00684">
    <property type="entry name" value="Terpene_cyclase_plant_C1"/>
    <property type="match status" value="1"/>
</dbReference>
<dbReference type="AlphaFoldDB" id="A0A8F2ZGJ4"/>
<feature type="domain" description="Terpene synthase N-terminal" evidence="5">
    <location>
        <begin position="65"/>
        <end position="240"/>
    </location>
</feature>
<dbReference type="InterPro" id="IPR005630">
    <property type="entry name" value="Terpene_synthase_metal-bd"/>
</dbReference>
<dbReference type="SUPFAM" id="SSF48576">
    <property type="entry name" value="Terpenoid synthases"/>
    <property type="match status" value="1"/>
</dbReference>
<keyword evidence="4" id="KW-0456">Lyase</keyword>
<dbReference type="GO" id="GO:0000287">
    <property type="term" value="F:magnesium ion binding"/>
    <property type="evidence" value="ECO:0007669"/>
    <property type="project" value="InterPro"/>
</dbReference>
<keyword evidence="2" id="KW-0479">Metal-binding</keyword>
<dbReference type="EMBL" id="MZ292684">
    <property type="protein sequence ID" value="QWY12654.1"/>
    <property type="molecule type" value="mRNA"/>
</dbReference>
<dbReference type="Gene3D" id="1.50.10.130">
    <property type="entry name" value="Terpene synthase, N-terminal domain"/>
    <property type="match status" value="1"/>
</dbReference>
<dbReference type="Pfam" id="PF03936">
    <property type="entry name" value="Terpene_synth_C"/>
    <property type="match status" value="1"/>
</dbReference>